<name>A0ABQ2LD46_9PROT</name>
<comment type="caution">
    <text evidence="1">The sequence shown here is derived from an EMBL/GenBank/DDBJ whole genome shotgun (WGS) entry which is preliminary data.</text>
</comment>
<sequence>MAWFAKLVPFFRGRTVHHLDADGIAFGYTLPIPTLGTRIKGASLEERVVYLGSGPIKLLALGMSG</sequence>
<organism evidence="1 2">
    <name type="scientific">Iodidimonas muriae</name>
    <dbReference type="NCBI Taxonomy" id="261467"/>
    <lineage>
        <taxon>Bacteria</taxon>
        <taxon>Pseudomonadati</taxon>
        <taxon>Pseudomonadota</taxon>
        <taxon>Alphaproteobacteria</taxon>
        <taxon>Iodidimonadales</taxon>
        <taxon>Iodidimonadaceae</taxon>
        <taxon>Iodidimonas</taxon>
    </lineage>
</organism>
<dbReference type="Proteomes" id="UP000602381">
    <property type="component" value="Unassembled WGS sequence"/>
</dbReference>
<gene>
    <name evidence="1" type="ORF">GCM10007972_15770</name>
</gene>
<accession>A0ABQ2LD46</accession>
<protein>
    <submittedName>
        <fullName evidence="1">Uncharacterized protein</fullName>
    </submittedName>
</protein>
<dbReference type="EMBL" id="BMOV01000005">
    <property type="protein sequence ID" value="GGO11743.1"/>
    <property type="molecule type" value="Genomic_DNA"/>
</dbReference>
<reference evidence="2" key="1">
    <citation type="journal article" date="2019" name="Int. J. Syst. Evol. Microbiol.">
        <title>The Global Catalogue of Microorganisms (GCM) 10K type strain sequencing project: providing services to taxonomists for standard genome sequencing and annotation.</title>
        <authorList>
            <consortium name="The Broad Institute Genomics Platform"/>
            <consortium name="The Broad Institute Genome Sequencing Center for Infectious Disease"/>
            <person name="Wu L."/>
            <person name="Ma J."/>
        </authorList>
    </citation>
    <scope>NUCLEOTIDE SEQUENCE [LARGE SCALE GENOMIC DNA]</scope>
    <source>
        <strain evidence="2">JCM 17843</strain>
    </source>
</reference>
<evidence type="ECO:0000313" key="2">
    <source>
        <dbReference type="Proteomes" id="UP000602381"/>
    </source>
</evidence>
<proteinExistence type="predicted"/>
<keyword evidence="2" id="KW-1185">Reference proteome</keyword>
<evidence type="ECO:0000313" key="1">
    <source>
        <dbReference type="EMBL" id="GGO11743.1"/>
    </source>
</evidence>